<accession>A0A4Y9S254</accession>
<evidence type="ECO:0000313" key="2">
    <source>
        <dbReference type="Proteomes" id="UP000298438"/>
    </source>
</evidence>
<reference evidence="1 2" key="1">
    <citation type="submission" date="2019-03" db="EMBL/GenBank/DDBJ databases">
        <title>Draft Genome Sequence of Massilia arenosa sp. nov., a Novel Massilia Species Isolated from a Sandy-loam Maize Soil.</title>
        <authorList>
            <person name="Raths R."/>
            <person name="Peta V."/>
            <person name="Bucking H."/>
        </authorList>
    </citation>
    <scope>NUCLEOTIDE SEQUENCE [LARGE SCALE GENOMIC DNA]</scope>
    <source>
        <strain evidence="1 2">MC02</strain>
    </source>
</reference>
<dbReference type="InterPro" id="IPR046196">
    <property type="entry name" value="DUF6228"/>
</dbReference>
<dbReference type="AlphaFoldDB" id="A0A4Y9S254"/>
<organism evidence="1 2">
    <name type="scientific">Zemynaea arenosa</name>
    <dbReference type="NCBI Taxonomy" id="2561931"/>
    <lineage>
        <taxon>Bacteria</taxon>
        <taxon>Pseudomonadati</taxon>
        <taxon>Pseudomonadota</taxon>
        <taxon>Betaproteobacteria</taxon>
        <taxon>Burkholderiales</taxon>
        <taxon>Oxalobacteraceae</taxon>
        <taxon>Telluria group</taxon>
        <taxon>Zemynaea</taxon>
    </lineage>
</organism>
<dbReference type="EMBL" id="SPVF01000233">
    <property type="protein sequence ID" value="TFW15434.1"/>
    <property type="molecule type" value="Genomic_DNA"/>
</dbReference>
<dbReference type="Pfam" id="PF19739">
    <property type="entry name" value="DUF6228"/>
    <property type="match status" value="1"/>
</dbReference>
<keyword evidence="2" id="KW-1185">Reference proteome</keyword>
<dbReference type="Proteomes" id="UP000298438">
    <property type="component" value="Unassembled WGS sequence"/>
</dbReference>
<gene>
    <name evidence="1" type="ORF">E4L96_18240</name>
</gene>
<name>A0A4Y9S254_9BURK</name>
<protein>
    <submittedName>
        <fullName evidence="1">Uncharacterized protein</fullName>
    </submittedName>
</protein>
<evidence type="ECO:0000313" key="1">
    <source>
        <dbReference type="EMBL" id="TFW15434.1"/>
    </source>
</evidence>
<dbReference type="RefSeq" id="WP_135208640.1">
    <property type="nucleotide sequence ID" value="NZ_SPVF01000233.1"/>
</dbReference>
<sequence length="134" mass="15317">MTVVEFKSSDDGAILRFVDGGIQSEGERDFIIELDARDFFGRARSSTFEVQSPADYFQRLAQYPRGWDNEEVWEDLDHNVRLTATSDKLGHVTFEVVLHGSHQHLLRYAWTCELGTLEMMARTLNELFGARASS</sequence>
<comment type="caution">
    <text evidence="1">The sequence shown here is derived from an EMBL/GenBank/DDBJ whole genome shotgun (WGS) entry which is preliminary data.</text>
</comment>
<proteinExistence type="predicted"/>
<dbReference type="OrthoDB" id="6400164at2"/>